<proteinExistence type="inferred from homology"/>
<comment type="caution">
    <text evidence="4">The sequence shown here is derived from an EMBL/GenBank/DDBJ whole genome shotgun (WGS) entry which is preliminary data.</text>
</comment>
<reference evidence="4 5" key="1">
    <citation type="submission" date="2020-02" db="EMBL/GenBank/DDBJ databases">
        <title>Draft genome sequence of Haematococcus lacustris strain NIES-144.</title>
        <authorList>
            <person name="Morimoto D."/>
            <person name="Nakagawa S."/>
            <person name="Yoshida T."/>
            <person name="Sawayama S."/>
        </authorList>
    </citation>
    <scope>NUCLEOTIDE SEQUENCE [LARGE SCALE GENOMIC DNA]</scope>
    <source>
        <strain evidence="4 5">NIES-144</strain>
    </source>
</reference>
<feature type="region of interest" description="Disordered" evidence="2">
    <location>
        <begin position="438"/>
        <end position="475"/>
    </location>
</feature>
<gene>
    <name evidence="4" type="ORF">HaLaN_10668</name>
</gene>
<evidence type="ECO:0000313" key="4">
    <source>
        <dbReference type="EMBL" id="GFH14582.1"/>
    </source>
</evidence>
<dbReference type="Gene3D" id="3.60.10.10">
    <property type="entry name" value="Endonuclease/exonuclease/phosphatase"/>
    <property type="match status" value="2"/>
</dbReference>
<dbReference type="AlphaFoldDB" id="A0A699ZG61"/>
<dbReference type="InterPro" id="IPR046985">
    <property type="entry name" value="IP5"/>
</dbReference>
<accession>A0A699ZG61</accession>
<dbReference type="PANTHER" id="PTHR11200:SF300">
    <property type="entry name" value="TYPE II INOSITOL 1,4,5-TRISPHOSPHATE 5-PHOSPHATASE"/>
    <property type="match status" value="1"/>
</dbReference>
<evidence type="ECO:0000313" key="5">
    <source>
        <dbReference type="Proteomes" id="UP000485058"/>
    </source>
</evidence>
<comment type="similarity">
    <text evidence="1">Belongs to the inositol polyphosphate 5-phosphatase family.</text>
</comment>
<dbReference type="GO" id="GO:0004439">
    <property type="term" value="F:phosphatidylinositol-4,5-bisphosphate 5-phosphatase activity"/>
    <property type="evidence" value="ECO:0007669"/>
    <property type="project" value="TreeGrafter"/>
</dbReference>
<feature type="domain" description="Inositol polyphosphate-related phosphatase" evidence="3">
    <location>
        <begin position="5"/>
        <end position="435"/>
    </location>
</feature>
<feature type="region of interest" description="Disordered" evidence="2">
    <location>
        <begin position="255"/>
        <end position="276"/>
    </location>
</feature>
<dbReference type="SUPFAM" id="SSF56219">
    <property type="entry name" value="DNase I-like"/>
    <property type="match status" value="2"/>
</dbReference>
<sequence length="475" mass="50578">MQPHCAFASAGAAYVVGSQESCPLPDWEKLLQDSLGPAYVKVAQESLTAINVKPAVKPINLSAISLILYARQEVAHLITEIQTSFVACGVGNVLHNKGGVAVSCRIAGVRLLLVTCHLAAHDEYVERRNADYHRIVSGLFASPAAVNSPSARSKSVAKAPSRHVSIVSPSPPPRAARKLKLDTSQTSPAAPTIAAHSAMSRSFLSALGSAAEPAPAPAPPSYTLASLSAASTVSSHHPGLHHLLTHCSSTAMDQLPQRPVGLQGSDGGQGSPLLLDSPLRSLSRPSAFSVPSSPLRTRGQVAPLLASYDVVLWGGDLNYRIQGTPEVVRHLVETGMAEVLHANDQLRLQMRKGKVLQGLEEQAIHFPPTFKYVAHSEEYSLKRIPSWTDRILHACNAKPTICCLTPLYYSAVGELTSSDHRPVIAGYDLYITRPQSPSHKAAVPSLADNDNAAGLPRMPKQDQSPGWPLAASKTM</sequence>
<dbReference type="InterPro" id="IPR000300">
    <property type="entry name" value="IPPc"/>
</dbReference>
<evidence type="ECO:0000256" key="2">
    <source>
        <dbReference type="SAM" id="MobiDB-lite"/>
    </source>
</evidence>
<evidence type="ECO:0000256" key="1">
    <source>
        <dbReference type="ARBA" id="ARBA00010768"/>
    </source>
</evidence>
<protein>
    <submittedName>
        <fullName evidence="4">IPPc domain-containing protein</fullName>
    </submittedName>
</protein>
<dbReference type="PANTHER" id="PTHR11200">
    <property type="entry name" value="INOSITOL 5-PHOSPHATASE"/>
    <property type="match status" value="1"/>
</dbReference>
<dbReference type="SMART" id="SM00128">
    <property type="entry name" value="IPPc"/>
    <property type="match status" value="1"/>
</dbReference>
<evidence type="ECO:0000259" key="3">
    <source>
        <dbReference type="SMART" id="SM00128"/>
    </source>
</evidence>
<organism evidence="4 5">
    <name type="scientific">Haematococcus lacustris</name>
    <name type="common">Green alga</name>
    <name type="synonym">Haematococcus pluvialis</name>
    <dbReference type="NCBI Taxonomy" id="44745"/>
    <lineage>
        <taxon>Eukaryota</taxon>
        <taxon>Viridiplantae</taxon>
        <taxon>Chlorophyta</taxon>
        <taxon>core chlorophytes</taxon>
        <taxon>Chlorophyceae</taxon>
        <taxon>CS clade</taxon>
        <taxon>Chlamydomonadales</taxon>
        <taxon>Haematococcaceae</taxon>
        <taxon>Haematococcus</taxon>
    </lineage>
</organism>
<dbReference type="GO" id="GO:0046856">
    <property type="term" value="P:phosphatidylinositol dephosphorylation"/>
    <property type="evidence" value="ECO:0007669"/>
    <property type="project" value="InterPro"/>
</dbReference>
<dbReference type="Proteomes" id="UP000485058">
    <property type="component" value="Unassembled WGS sequence"/>
</dbReference>
<dbReference type="Pfam" id="PF22669">
    <property type="entry name" value="Exo_endo_phos2"/>
    <property type="match status" value="2"/>
</dbReference>
<keyword evidence="5" id="KW-1185">Reference proteome</keyword>
<dbReference type="EMBL" id="BLLF01000744">
    <property type="protein sequence ID" value="GFH14582.1"/>
    <property type="molecule type" value="Genomic_DNA"/>
</dbReference>
<feature type="region of interest" description="Disordered" evidence="2">
    <location>
        <begin position="151"/>
        <end position="193"/>
    </location>
</feature>
<name>A0A699ZG61_HAELA</name>
<dbReference type="InterPro" id="IPR036691">
    <property type="entry name" value="Endo/exonu/phosph_ase_sf"/>
</dbReference>